<keyword evidence="2" id="KW-1185">Reference proteome</keyword>
<organism evidence="2 3">
    <name type="scientific">Ictalurus punctatus</name>
    <name type="common">Channel catfish</name>
    <name type="synonym">Silurus punctatus</name>
    <dbReference type="NCBI Taxonomy" id="7998"/>
    <lineage>
        <taxon>Eukaryota</taxon>
        <taxon>Metazoa</taxon>
        <taxon>Chordata</taxon>
        <taxon>Craniata</taxon>
        <taxon>Vertebrata</taxon>
        <taxon>Euteleostomi</taxon>
        <taxon>Actinopterygii</taxon>
        <taxon>Neopterygii</taxon>
        <taxon>Teleostei</taxon>
        <taxon>Ostariophysi</taxon>
        <taxon>Siluriformes</taxon>
        <taxon>Ictaluridae</taxon>
        <taxon>Ictalurus</taxon>
    </lineage>
</organism>
<dbReference type="Pfam" id="PF17663">
    <property type="entry name" value="DUF5525"/>
    <property type="match status" value="1"/>
</dbReference>
<accession>A0A2D0QTC5</accession>
<evidence type="ECO:0000313" key="2">
    <source>
        <dbReference type="Proteomes" id="UP000221080"/>
    </source>
</evidence>
<feature type="region of interest" description="Disordered" evidence="1">
    <location>
        <begin position="715"/>
        <end position="735"/>
    </location>
</feature>
<dbReference type="PANTHER" id="PTHR28422">
    <property type="entry name" value="SIMILAR TO HUMAN CHROMOSOME 15 OPEN READING FRAME 39"/>
    <property type="match status" value="1"/>
</dbReference>
<proteinExistence type="predicted"/>
<dbReference type="Proteomes" id="UP000221080">
    <property type="component" value="Chromosome 4"/>
</dbReference>
<reference evidence="3" key="2">
    <citation type="submission" date="2025-08" db="UniProtKB">
        <authorList>
            <consortium name="RefSeq"/>
        </authorList>
    </citation>
    <scope>IDENTIFICATION</scope>
    <source>
        <tissue evidence="3">Blood</tissue>
    </source>
</reference>
<sequence length="986" mass="111190">MMNSKRVQCLMDPLPQGKRARLEGTVGAVGTSGLSKANSLPQYSQNKSLPYRHTYMSCSLSGQETLDLPSPWSPSRIFVRNGGSPVVHASPTEGSITNPVIYRPENVNFPDDNGSPTVAEEEVVKQKLSYCTRSQSNHSPNSEGLRSPVRFRKIPIGFTNLSSSTAEKSGGLAIPKPVYGHSPCCAGQKCTVGHSYTMDQGLQKMPPQMFEDERMTYYGHWACMHKKESEALMQQRLLPFDNCGETIPLKDATTEDYHGLGPSKPQRVSAFSDPRQSNYMYDQVHPFVRSSPDHCQRFQVPRQARKDLAPMYEPVPGMQYGTHLQVYQDCPHTSKYRDVPQHSLLYCSKNNIDVYRSETFQQLPGQRPFLQPFFRDFKNPYTVVPPGHPVVRTIPAYPAYSTHLNTRHMNPFNKRPFCPPVMQQVEQPLDFSMRREQNEDSNQEQPPQRQLGIKGTFHQTEPQTHYMVSDELHLENSSSDSACQGQDRCIFNSHNYTASPTFTGDVFSKKQSLCFSDKPGNGAVLSKKHRVETDKSYENYPLVKLQTIHQLKANETKHPPSPPMPVINKVFSLAPYKAYLESKGVLLPAQDPSCPTLSPDSKPPKVDPEAQNTDPKINVAKGVFKLKVKTEKIKPDEKACQSEKESHSPVIRQNNHNVNVKEEQDKLESTEGDTEHNLVIKSGFYSGSKSVTVEMPERPLECTIACSTVDGAALPNQNGDKKRSDFPAPLSSKPLIPTRTNQATFSLNKIPPHCLKLTSFKIILPDVFKSPTSPVPEALQTPVENKVAISSRQARYQFMELHQSLCRLVSGCISQTSHCELRNWLTRLDLDESASSPAKTQKVSCLLGSKARDVWMKDEETARALQRVLYQLENYVKIQECPFPHVIRAGAVFIPMLMVKELLFPQVQGRFIDQVLQEHRVELRPTTLSEERQLTQLHKRAFSSKLRRLLSLKHLPDIYPDVLNLLYYEGVCKVLDSTPTDDAQKE</sequence>
<dbReference type="KEGG" id="ipu:108264556"/>
<dbReference type="RefSeq" id="XP_017321672.2">
    <property type="nucleotide sequence ID" value="XM_017466183.3"/>
</dbReference>
<gene>
    <name evidence="3" type="primary">c4h15orf39</name>
</gene>
<dbReference type="OrthoDB" id="9908305at2759"/>
<reference evidence="2" key="1">
    <citation type="journal article" date="2016" name="Nat. Commun.">
        <title>The channel catfish genome sequence provides insights into the evolution of scale formation in teleosts.</title>
        <authorList>
            <person name="Liu Z."/>
            <person name="Liu S."/>
            <person name="Yao J."/>
            <person name="Bao L."/>
            <person name="Zhang J."/>
            <person name="Li Y."/>
            <person name="Jiang C."/>
            <person name="Sun L."/>
            <person name="Wang R."/>
            <person name="Zhang Y."/>
            <person name="Zhou T."/>
            <person name="Zeng Q."/>
            <person name="Fu Q."/>
            <person name="Gao S."/>
            <person name="Li N."/>
            <person name="Koren S."/>
            <person name="Jiang Y."/>
            <person name="Zimin A."/>
            <person name="Xu P."/>
            <person name="Phillippy A.M."/>
            <person name="Geng X."/>
            <person name="Song L."/>
            <person name="Sun F."/>
            <person name="Li C."/>
            <person name="Wang X."/>
            <person name="Chen A."/>
            <person name="Jin Y."/>
            <person name="Yuan Z."/>
            <person name="Yang Y."/>
            <person name="Tan S."/>
            <person name="Peatman E."/>
            <person name="Lu J."/>
            <person name="Qin Z."/>
            <person name="Dunham R."/>
            <person name="Li Z."/>
            <person name="Sonstegard T."/>
            <person name="Feng J."/>
            <person name="Danzmann R.G."/>
            <person name="Schroeder S."/>
            <person name="Scheffler B."/>
            <person name="Duke M.V."/>
            <person name="Ballard L."/>
            <person name="Kucuktas H."/>
            <person name="Kaltenboeck L."/>
            <person name="Liu H."/>
            <person name="Armbruster J."/>
            <person name="Xie Y."/>
            <person name="Kirby M.L."/>
            <person name="Tian Y."/>
            <person name="Flanagan M.E."/>
            <person name="Mu W."/>
            <person name="Waldbieser G.C."/>
        </authorList>
    </citation>
    <scope>NUCLEOTIDE SEQUENCE [LARGE SCALE GENOMIC DNA]</scope>
    <source>
        <strain evidence="2">SDA103</strain>
    </source>
</reference>
<evidence type="ECO:0000313" key="3">
    <source>
        <dbReference type="RefSeq" id="XP_017321672.2"/>
    </source>
</evidence>
<dbReference type="InterPro" id="IPR037656">
    <property type="entry name" value="DUF5525"/>
</dbReference>
<evidence type="ECO:0000256" key="1">
    <source>
        <dbReference type="SAM" id="MobiDB-lite"/>
    </source>
</evidence>
<name>A0A2D0QTC5_ICTPU</name>
<feature type="region of interest" description="Disordered" evidence="1">
    <location>
        <begin position="590"/>
        <end position="613"/>
    </location>
</feature>
<dbReference type="CTD" id="136748160"/>
<dbReference type="PANTHER" id="PTHR28422:SF1">
    <property type="entry name" value="SIMILAR TO HUMAN CHROMOSOME 15 OPEN READING FRAME 39"/>
    <property type="match status" value="1"/>
</dbReference>
<protein>
    <submittedName>
        <fullName evidence="3">Uncharacterized protein C15orf39 homolog</fullName>
    </submittedName>
</protein>
<dbReference type="AlphaFoldDB" id="A0A2D0QTC5"/>
<dbReference type="GeneID" id="108264556"/>